<evidence type="ECO:0000259" key="1">
    <source>
        <dbReference type="Pfam" id="PF07883"/>
    </source>
</evidence>
<evidence type="ECO:0000313" key="3">
    <source>
        <dbReference type="Proteomes" id="UP000177140"/>
    </source>
</evidence>
<proteinExistence type="predicted"/>
<reference evidence="2 3" key="1">
    <citation type="journal article" date="2016" name="Nat. Commun.">
        <title>Thousands of microbial genomes shed light on interconnected biogeochemical processes in an aquifer system.</title>
        <authorList>
            <person name="Anantharaman K."/>
            <person name="Brown C.T."/>
            <person name="Hug L.A."/>
            <person name="Sharon I."/>
            <person name="Castelle C.J."/>
            <person name="Probst A.J."/>
            <person name="Thomas B.C."/>
            <person name="Singh A."/>
            <person name="Wilkins M.J."/>
            <person name="Karaoz U."/>
            <person name="Brodie E.L."/>
            <person name="Williams K.H."/>
            <person name="Hubbard S.S."/>
            <person name="Banfield J.F."/>
        </authorList>
    </citation>
    <scope>NUCLEOTIDE SEQUENCE [LARGE SCALE GENOMIC DNA]</scope>
</reference>
<dbReference type="PANTHER" id="PTHR43346">
    <property type="entry name" value="LIGAND BINDING DOMAIN PROTEIN, PUTATIVE (AFU_ORTHOLOGUE AFUA_6G14370)-RELATED"/>
    <property type="match status" value="1"/>
</dbReference>
<name>A0A1G2QNZ0_9BACT</name>
<protein>
    <submittedName>
        <fullName evidence="2">Cupin</fullName>
    </submittedName>
</protein>
<dbReference type="EMBL" id="MHTM01000019">
    <property type="protein sequence ID" value="OHA62193.1"/>
    <property type="molecule type" value="Genomic_DNA"/>
</dbReference>
<accession>A0A1G2QNZ0</accession>
<evidence type="ECO:0000313" key="2">
    <source>
        <dbReference type="EMBL" id="OHA62193.1"/>
    </source>
</evidence>
<sequence>MTGYVDNIEEKSEDNDNFRKVVFTADHMQLVVMSLKAGEDIGEEVHETVDQFIRVESGDGLAVLNGEETKISDGFAVVIPAGTKHNIINQGDSEMKLYTIYTPPQHRDGTIHVTKDEAMADEGDHF</sequence>
<dbReference type="PANTHER" id="PTHR43346:SF1">
    <property type="entry name" value="QUERCETIN 2,3-DIOXYGENASE-RELATED"/>
    <property type="match status" value="1"/>
</dbReference>
<gene>
    <name evidence="2" type="ORF">A2556_01025</name>
</gene>
<dbReference type="SUPFAM" id="SSF51182">
    <property type="entry name" value="RmlC-like cupins"/>
    <property type="match status" value="1"/>
</dbReference>
<comment type="caution">
    <text evidence="2">The sequence shown here is derived from an EMBL/GenBank/DDBJ whole genome shotgun (WGS) entry which is preliminary data.</text>
</comment>
<dbReference type="AlphaFoldDB" id="A0A1G2QNZ0"/>
<dbReference type="InterPro" id="IPR011051">
    <property type="entry name" value="RmlC_Cupin_sf"/>
</dbReference>
<dbReference type="Pfam" id="PF07883">
    <property type="entry name" value="Cupin_2"/>
    <property type="match status" value="1"/>
</dbReference>
<dbReference type="InterPro" id="IPR013096">
    <property type="entry name" value="Cupin_2"/>
</dbReference>
<dbReference type="Proteomes" id="UP000177140">
    <property type="component" value="Unassembled WGS sequence"/>
</dbReference>
<dbReference type="Gene3D" id="2.60.120.10">
    <property type="entry name" value="Jelly Rolls"/>
    <property type="match status" value="1"/>
</dbReference>
<dbReference type="CDD" id="cd02223">
    <property type="entry name" value="cupin_Bh2720-like"/>
    <property type="match status" value="1"/>
</dbReference>
<organism evidence="2 3">
    <name type="scientific">Candidatus Vogelbacteria bacterium RIFOXYD2_FULL_44_9</name>
    <dbReference type="NCBI Taxonomy" id="1802441"/>
    <lineage>
        <taxon>Bacteria</taxon>
        <taxon>Candidatus Vogeliibacteriota</taxon>
    </lineage>
</organism>
<dbReference type="InterPro" id="IPR052538">
    <property type="entry name" value="Flavonoid_dioxygenase-like"/>
</dbReference>
<feature type="domain" description="Cupin type-2" evidence="1">
    <location>
        <begin position="32"/>
        <end position="101"/>
    </location>
</feature>
<dbReference type="InterPro" id="IPR014710">
    <property type="entry name" value="RmlC-like_jellyroll"/>
</dbReference>